<evidence type="ECO:0000313" key="4">
    <source>
        <dbReference type="Proteomes" id="UP000006039"/>
    </source>
</evidence>
<sequence length="453" mass="47998">MASLGGMLAPVAMRVLRQAVGSTANIGKVLRSKLGSAARSANTQLQPVAARQPLHPFAFVRQQKQRVRWHSTLRGPQEAVRSALRRFLSGPRSAAAVRPSASQTARAVFGLTGRAPFATSLRPNLTGGALPRTAGGYASPGAGGRLGGARHFSHAPASQAHVVQNVGQAMRAFWLSGQRARFDGCGPNGEKRYRAVSATHDDAARKVAAAATLAARRVPGSFIDFSVSPTITALSPLAAAFPFAMCGVGCEDSYAAAAPAGPTLNEDGLLDLLSEDFERSLKDLAAVLADLKRLAGLGDLPILLESNRTIRVRFPGVDADTVTRLCDDLGVQRGVVGEDADFDEEPDVSMALRFPFAPEKHNSVKLSSPGGSLRSHQSGSSSDLDDAFVDTFLEEHPWLSSEHSGEEEGYFTNVSPSGPGLSPTQRQQHAEDLEGVEGIYRFIQECDRAAGRP</sequence>
<dbReference type="AlphaFoldDB" id="J3NKR8"/>
<reference evidence="2" key="2">
    <citation type="submission" date="2010-07" db="EMBL/GenBank/DDBJ databases">
        <authorList>
            <consortium name="The Broad Institute Genome Sequencing Platform"/>
            <consortium name="Broad Institute Genome Sequencing Center for Infectious Disease"/>
            <person name="Ma L.-J."/>
            <person name="Dead R."/>
            <person name="Young S."/>
            <person name="Zeng Q."/>
            <person name="Koehrsen M."/>
            <person name="Alvarado L."/>
            <person name="Berlin A."/>
            <person name="Chapman S.B."/>
            <person name="Chen Z."/>
            <person name="Freedman E."/>
            <person name="Gellesch M."/>
            <person name="Goldberg J."/>
            <person name="Griggs A."/>
            <person name="Gujja S."/>
            <person name="Heilman E.R."/>
            <person name="Heiman D."/>
            <person name="Hepburn T."/>
            <person name="Howarth C."/>
            <person name="Jen D."/>
            <person name="Larson L."/>
            <person name="Mehta T."/>
            <person name="Neiman D."/>
            <person name="Pearson M."/>
            <person name="Roberts A."/>
            <person name="Saif S."/>
            <person name="Shea T."/>
            <person name="Shenoy N."/>
            <person name="Sisk P."/>
            <person name="Stolte C."/>
            <person name="Sykes S."/>
            <person name="Walk T."/>
            <person name="White J."/>
            <person name="Yandava C."/>
            <person name="Haas B."/>
            <person name="Nusbaum C."/>
            <person name="Birren B."/>
        </authorList>
    </citation>
    <scope>NUCLEOTIDE SEQUENCE</scope>
    <source>
        <strain evidence="2">R3-111a-1</strain>
    </source>
</reference>
<dbReference type="EMBL" id="GL385395">
    <property type="protein sequence ID" value="EJT81885.1"/>
    <property type="molecule type" value="Genomic_DNA"/>
</dbReference>
<proteinExistence type="predicted"/>
<dbReference type="HOGENOM" id="CLU_035164_0_0_1"/>
<feature type="region of interest" description="Disordered" evidence="1">
    <location>
        <begin position="363"/>
        <end position="382"/>
    </location>
</feature>
<reference evidence="3" key="4">
    <citation type="journal article" date="2015" name="G3 (Bethesda)">
        <title>Genome sequences of three phytopathogenic species of the Magnaporthaceae family of fungi.</title>
        <authorList>
            <person name="Okagaki L.H."/>
            <person name="Nunes C.C."/>
            <person name="Sailsbery J."/>
            <person name="Clay B."/>
            <person name="Brown D."/>
            <person name="John T."/>
            <person name="Oh Y."/>
            <person name="Young N."/>
            <person name="Fitzgerald M."/>
            <person name="Haas B.J."/>
            <person name="Zeng Q."/>
            <person name="Young S."/>
            <person name="Adiconis X."/>
            <person name="Fan L."/>
            <person name="Levin J.Z."/>
            <person name="Mitchell T.K."/>
            <person name="Okubara P.A."/>
            <person name="Farman M.L."/>
            <person name="Kohn L.M."/>
            <person name="Birren B."/>
            <person name="Ma L.-J."/>
            <person name="Dean R.A."/>
        </authorList>
    </citation>
    <scope>NUCLEOTIDE SEQUENCE</scope>
    <source>
        <strain evidence="3">R3-111a-1</strain>
    </source>
</reference>
<gene>
    <name evidence="3" type="primary">20342317</name>
    <name evidence="2" type="ORF">GGTG_01859</name>
</gene>
<feature type="region of interest" description="Disordered" evidence="1">
    <location>
        <begin position="399"/>
        <end position="430"/>
    </location>
</feature>
<protein>
    <recommendedName>
        <fullName evidence="5">Casein kinase II beta 2 subunit</fullName>
    </recommendedName>
</protein>
<reference evidence="4" key="1">
    <citation type="submission" date="2010-07" db="EMBL/GenBank/DDBJ databases">
        <title>The genome sequence of Gaeumannomyces graminis var. tritici strain R3-111a-1.</title>
        <authorList>
            <consortium name="The Broad Institute Genome Sequencing Platform"/>
            <person name="Ma L.-J."/>
            <person name="Dead R."/>
            <person name="Young S."/>
            <person name="Zeng Q."/>
            <person name="Koehrsen M."/>
            <person name="Alvarado L."/>
            <person name="Berlin A."/>
            <person name="Chapman S.B."/>
            <person name="Chen Z."/>
            <person name="Freedman E."/>
            <person name="Gellesch M."/>
            <person name="Goldberg J."/>
            <person name="Griggs A."/>
            <person name="Gujja S."/>
            <person name="Heilman E.R."/>
            <person name="Heiman D."/>
            <person name="Hepburn T."/>
            <person name="Howarth C."/>
            <person name="Jen D."/>
            <person name="Larson L."/>
            <person name="Mehta T."/>
            <person name="Neiman D."/>
            <person name="Pearson M."/>
            <person name="Roberts A."/>
            <person name="Saif S."/>
            <person name="Shea T."/>
            <person name="Shenoy N."/>
            <person name="Sisk P."/>
            <person name="Stolte C."/>
            <person name="Sykes S."/>
            <person name="Walk T."/>
            <person name="White J."/>
            <person name="Yandava C."/>
            <person name="Haas B."/>
            <person name="Nusbaum C."/>
            <person name="Birren B."/>
        </authorList>
    </citation>
    <scope>NUCLEOTIDE SEQUENCE [LARGE SCALE GENOMIC DNA]</scope>
    <source>
        <strain evidence="4">R3-111a-1</strain>
    </source>
</reference>
<dbReference type="STRING" id="644352.J3NKR8"/>
<dbReference type="RefSeq" id="XP_009217894.1">
    <property type="nucleotide sequence ID" value="XM_009219630.1"/>
</dbReference>
<reference evidence="2" key="3">
    <citation type="submission" date="2010-09" db="EMBL/GenBank/DDBJ databases">
        <title>Annotation of Gaeumannomyces graminis var. tritici R3-111a-1.</title>
        <authorList>
            <consortium name="The Broad Institute Genome Sequencing Platform"/>
            <person name="Ma L.-J."/>
            <person name="Dead R."/>
            <person name="Young S.K."/>
            <person name="Zeng Q."/>
            <person name="Gargeya S."/>
            <person name="Fitzgerald M."/>
            <person name="Haas B."/>
            <person name="Abouelleil A."/>
            <person name="Alvarado L."/>
            <person name="Arachchi H.M."/>
            <person name="Berlin A."/>
            <person name="Brown A."/>
            <person name="Chapman S.B."/>
            <person name="Chen Z."/>
            <person name="Dunbar C."/>
            <person name="Freedman E."/>
            <person name="Gearin G."/>
            <person name="Gellesch M."/>
            <person name="Goldberg J."/>
            <person name="Griggs A."/>
            <person name="Gujja S."/>
            <person name="Heiman D."/>
            <person name="Howarth C."/>
            <person name="Larson L."/>
            <person name="Lui A."/>
            <person name="MacDonald P.J.P."/>
            <person name="Mehta T."/>
            <person name="Montmayeur A."/>
            <person name="Murphy C."/>
            <person name="Neiman D."/>
            <person name="Pearson M."/>
            <person name="Priest M."/>
            <person name="Roberts A."/>
            <person name="Saif S."/>
            <person name="Shea T."/>
            <person name="Shenoy N."/>
            <person name="Sisk P."/>
            <person name="Stolte C."/>
            <person name="Sykes S."/>
            <person name="Yandava C."/>
            <person name="Wortman J."/>
            <person name="Nusbaum C."/>
            <person name="Birren B."/>
        </authorList>
    </citation>
    <scope>NUCLEOTIDE SEQUENCE</scope>
    <source>
        <strain evidence="2">R3-111a-1</strain>
    </source>
</reference>
<dbReference type="VEuPathDB" id="FungiDB:GGTG_01859"/>
<accession>J3NKR8</accession>
<evidence type="ECO:0000313" key="2">
    <source>
        <dbReference type="EMBL" id="EJT81885.1"/>
    </source>
</evidence>
<dbReference type="GO" id="GO:0043248">
    <property type="term" value="P:proteasome assembly"/>
    <property type="evidence" value="ECO:0007669"/>
    <property type="project" value="TreeGrafter"/>
</dbReference>
<organism evidence="2">
    <name type="scientific">Gaeumannomyces tritici (strain R3-111a-1)</name>
    <name type="common">Wheat and barley take-all root rot fungus</name>
    <name type="synonym">Gaeumannomyces graminis var. tritici</name>
    <dbReference type="NCBI Taxonomy" id="644352"/>
    <lineage>
        <taxon>Eukaryota</taxon>
        <taxon>Fungi</taxon>
        <taxon>Dikarya</taxon>
        <taxon>Ascomycota</taxon>
        <taxon>Pezizomycotina</taxon>
        <taxon>Sordariomycetes</taxon>
        <taxon>Sordariomycetidae</taxon>
        <taxon>Magnaporthales</taxon>
        <taxon>Magnaporthaceae</taxon>
        <taxon>Gaeumannomyces</taxon>
    </lineage>
</organism>
<dbReference type="PANTHER" id="PTHR42342:SF1">
    <property type="entry name" value="STATIONARY PHASE PROTEIN 5"/>
    <property type="match status" value="1"/>
</dbReference>
<dbReference type="Proteomes" id="UP000006039">
    <property type="component" value="Unassembled WGS sequence"/>
</dbReference>
<name>J3NKR8_GAET3</name>
<evidence type="ECO:0000313" key="3">
    <source>
        <dbReference type="EnsemblFungi" id="EJT81885"/>
    </source>
</evidence>
<keyword evidence="4" id="KW-1185">Reference proteome</keyword>
<dbReference type="EnsemblFungi" id="EJT81885">
    <property type="protein sequence ID" value="EJT81885"/>
    <property type="gene ID" value="GGTG_01859"/>
</dbReference>
<reference evidence="3" key="5">
    <citation type="submission" date="2018-04" db="UniProtKB">
        <authorList>
            <consortium name="EnsemblFungi"/>
        </authorList>
    </citation>
    <scope>IDENTIFICATION</scope>
    <source>
        <strain evidence="3">R3-111a-1</strain>
    </source>
</reference>
<dbReference type="OrthoDB" id="5415241at2759"/>
<dbReference type="eggNOG" id="ENOG502S2SB">
    <property type="taxonomic scope" value="Eukaryota"/>
</dbReference>
<evidence type="ECO:0008006" key="5">
    <source>
        <dbReference type="Google" id="ProtNLM"/>
    </source>
</evidence>
<dbReference type="GeneID" id="20342317"/>
<dbReference type="InterPro" id="IPR038816">
    <property type="entry name" value="Stationary_phase_5"/>
</dbReference>
<dbReference type="PANTHER" id="PTHR42342">
    <property type="entry name" value="STATIONARY PHASE PROTEIN 5"/>
    <property type="match status" value="1"/>
</dbReference>
<feature type="compositionally biased region" description="Polar residues" evidence="1">
    <location>
        <begin position="412"/>
        <end position="427"/>
    </location>
</feature>
<evidence type="ECO:0000256" key="1">
    <source>
        <dbReference type="SAM" id="MobiDB-lite"/>
    </source>
</evidence>
<dbReference type="GO" id="GO:0070628">
    <property type="term" value="F:proteasome binding"/>
    <property type="evidence" value="ECO:0007669"/>
    <property type="project" value="InterPro"/>
</dbReference>
<feature type="compositionally biased region" description="Low complexity" evidence="1">
    <location>
        <begin position="370"/>
        <end position="382"/>
    </location>
</feature>